<evidence type="ECO:0000313" key="10">
    <source>
        <dbReference type="Proteomes" id="UP000664414"/>
    </source>
</evidence>
<evidence type="ECO:0000256" key="1">
    <source>
        <dbReference type="ARBA" id="ARBA00009477"/>
    </source>
</evidence>
<dbReference type="NCBIfam" id="TIGR01730">
    <property type="entry name" value="RND_mfp"/>
    <property type="match status" value="1"/>
</dbReference>
<reference evidence="9" key="1">
    <citation type="submission" date="2021-02" db="EMBL/GenBank/DDBJ databases">
        <title>Thiocyanate and organic carbon inputs drive convergent selection for specific autotrophic Afipia and Thiobacillus strains within complex microbiomes.</title>
        <authorList>
            <person name="Huddy R.J."/>
            <person name="Sachdeva R."/>
            <person name="Kadzinga F."/>
            <person name="Kantor R.S."/>
            <person name="Harrison S.T.L."/>
            <person name="Banfield J.F."/>
        </authorList>
    </citation>
    <scope>NUCLEOTIDE SEQUENCE</scope>
    <source>
        <strain evidence="9">SCN18_10_11_15_R4_P_38_20</strain>
    </source>
</reference>
<evidence type="ECO:0000256" key="2">
    <source>
        <dbReference type="ARBA" id="ARBA00022448"/>
    </source>
</evidence>
<dbReference type="GO" id="GO:0015679">
    <property type="term" value="P:plasma membrane copper ion transport"/>
    <property type="evidence" value="ECO:0007669"/>
    <property type="project" value="TreeGrafter"/>
</dbReference>
<dbReference type="GO" id="GO:0016020">
    <property type="term" value="C:membrane"/>
    <property type="evidence" value="ECO:0007669"/>
    <property type="project" value="InterPro"/>
</dbReference>
<dbReference type="Gene3D" id="2.40.30.170">
    <property type="match status" value="1"/>
</dbReference>
<gene>
    <name evidence="9" type="ORF">J0H12_06895</name>
</gene>
<accession>A0A8J7PXQ7</accession>
<dbReference type="InterPro" id="IPR045800">
    <property type="entry name" value="HMBD"/>
</dbReference>
<evidence type="ECO:0000259" key="5">
    <source>
        <dbReference type="Pfam" id="PF19335"/>
    </source>
</evidence>
<evidence type="ECO:0000256" key="4">
    <source>
        <dbReference type="ARBA" id="ARBA00023065"/>
    </source>
</evidence>
<comment type="caution">
    <text evidence="9">The sequence shown here is derived from an EMBL/GenBank/DDBJ whole genome shotgun (WGS) entry which is preliminary data.</text>
</comment>
<dbReference type="Pfam" id="PF25954">
    <property type="entry name" value="Beta-barrel_RND_2"/>
    <property type="match status" value="1"/>
</dbReference>
<dbReference type="InterPro" id="IPR058790">
    <property type="entry name" value="BSH_CusB"/>
</dbReference>
<evidence type="ECO:0000259" key="7">
    <source>
        <dbReference type="Pfam" id="PF25954"/>
    </source>
</evidence>
<dbReference type="FunFam" id="2.40.30.170:FF:000010">
    <property type="entry name" value="Efflux RND transporter periplasmic adaptor subunit"/>
    <property type="match status" value="1"/>
</dbReference>
<dbReference type="Proteomes" id="UP000664414">
    <property type="component" value="Unassembled WGS sequence"/>
</dbReference>
<dbReference type="GO" id="GO:0030288">
    <property type="term" value="C:outer membrane-bounded periplasmic space"/>
    <property type="evidence" value="ECO:0007669"/>
    <property type="project" value="TreeGrafter"/>
</dbReference>
<dbReference type="InterPro" id="IPR058649">
    <property type="entry name" value="CzcB_C"/>
</dbReference>
<feature type="domain" description="CusB-like beta-barrel" evidence="7">
    <location>
        <begin position="251"/>
        <end position="327"/>
    </location>
</feature>
<dbReference type="PANTHER" id="PTHR30097">
    <property type="entry name" value="CATION EFFLUX SYSTEM PROTEIN CUSB"/>
    <property type="match status" value="1"/>
</dbReference>
<dbReference type="GO" id="GO:0046914">
    <property type="term" value="F:transition metal ion binding"/>
    <property type="evidence" value="ECO:0007669"/>
    <property type="project" value="TreeGrafter"/>
</dbReference>
<dbReference type="Pfam" id="PF19335">
    <property type="entry name" value="HMBD"/>
    <property type="match status" value="1"/>
</dbReference>
<dbReference type="InterPro" id="IPR058792">
    <property type="entry name" value="Beta-barrel_RND_2"/>
</dbReference>
<keyword evidence="3" id="KW-0732">Signal</keyword>
<feature type="domain" description="CusB-like barrel-sandwich hybrid" evidence="6">
    <location>
        <begin position="131"/>
        <end position="246"/>
    </location>
</feature>
<dbReference type="SUPFAM" id="SSF111369">
    <property type="entry name" value="HlyD-like secretion proteins"/>
    <property type="match status" value="1"/>
</dbReference>
<comment type="similarity">
    <text evidence="1">Belongs to the membrane fusion protein (MFP) (TC 8.A.1) family.</text>
</comment>
<dbReference type="Gene3D" id="2.40.420.20">
    <property type="match status" value="1"/>
</dbReference>
<dbReference type="PANTHER" id="PTHR30097:SF15">
    <property type="entry name" value="CATION EFFLUX SYSTEM PROTEIN CUSB"/>
    <property type="match status" value="1"/>
</dbReference>
<dbReference type="InterPro" id="IPR006143">
    <property type="entry name" value="RND_pump_MFP"/>
</dbReference>
<dbReference type="GO" id="GO:0022857">
    <property type="term" value="F:transmembrane transporter activity"/>
    <property type="evidence" value="ECO:0007669"/>
    <property type="project" value="InterPro"/>
</dbReference>
<evidence type="ECO:0000313" key="9">
    <source>
        <dbReference type="EMBL" id="MBN9413629.1"/>
    </source>
</evidence>
<keyword evidence="4" id="KW-0406">Ion transport</keyword>
<protein>
    <submittedName>
        <fullName evidence="9">Efflux RND transporter periplasmic adaptor subunit</fullName>
    </submittedName>
</protein>
<evidence type="ECO:0000259" key="6">
    <source>
        <dbReference type="Pfam" id="PF25919"/>
    </source>
</evidence>
<dbReference type="Pfam" id="PF25975">
    <property type="entry name" value="CzcB_C"/>
    <property type="match status" value="1"/>
</dbReference>
<dbReference type="InterPro" id="IPR051909">
    <property type="entry name" value="MFP_Cation_Efflux"/>
</dbReference>
<organism evidence="9 10">
    <name type="scientific">Candidatus Paracaedimonas acanthamoebae</name>
    <dbReference type="NCBI Taxonomy" id="244581"/>
    <lineage>
        <taxon>Bacteria</taxon>
        <taxon>Pseudomonadati</taxon>
        <taxon>Pseudomonadota</taxon>
        <taxon>Alphaproteobacteria</taxon>
        <taxon>Holosporales</taxon>
        <taxon>Caedimonadaceae</taxon>
        <taxon>Candidatus Paracaedimonas</taxon>
    </lineage>
</organism>
<dbReference type="GO" id="GO:0060003">
    <property type="term" value="P:copper ion export"/>
    <property type="evidence" value="ECO:0007669"/>
    <property type="project" value="TreeGrafter"/>
</dbReference>
<feature type="domain" description="Heavy metal binding" evidence="5">
    <location>
        <begin position="53"/>
        <end position="79"/>
    </location>
</feature>
<keyword evidence="2" id="KW-0813">Transport</keyword>
<proteinExistence type="inferred from homology"/>
<dbReference type="Pfam" id="PF25919">
    <property type="entry name" value="BSH_CusB"/>
    <property type="match status" value="1"/>
</dbReference>
<feature type="domain" description="CzcB-like C-terminal circularly permuted SH3-like" evidence="8">
    <location>
        <begin position="334"/>
        <end position="393"/>
    </location>
</feature>
<dbReference type="EMBL" id="JAFKGL010000031">
    <property type="protein sequence ID" value="MBN9413629.1"/>
    <property type="molecule type" value="Genomic_DNA"/>
</dbReference>
<sequence length="421" mass="47506">MSLFNIKNKMVNKIKALALMALCILISTGGYFLLKPFFSLQTNKSQSSKKILYWIDPMEPHIHYEGPGKSRMNMDLVPVYEEEKKKETTTLQISPNIVNNLGVRTALVEEGPISMTIRAFGSIKADETKIAHIHTYVDGWIQKLHTKATEGVVEKDQPLFEIYSRNLVFSQKEYLLTLKDSYKEYKDPQASKLKALGVSEKQIKELLKTNKSSPLVTIYAPQKGFVDSLNIREGMYVSPETTVMSLTDLSEVWVIAEIFPSQLSYVKEKQAAKIYLPQLSHLSWQGEVDYIYPTIDPTSQTLKVRIRLNNPEWLFKPNMLVAVEIQEAPKQALTIPSEAVIWSSHKQHVILALGEGKFQARQVTTGIQSEGRIEILSGLNKGEHVVTSSQFLLDSEINLKAGFERLEEPSASHSKHSGHSS</sequence>
<evidence type="ECO:0000259" key="8">
    <source>
        <dbReference type="Pfam" id="PF25975"/>
    </source>
</evidence>
<dbReference type="FunFam" id="2.40.420.20:FF:000003">
    <property type="entry name" value="Cation efflux system protein cusB"/>
    <property type="match status" value="1"/>
</dbReference>
<dbReference type="AlphaFoldDB" id="A0A8J7PXQ7"/>
<evidence type="ECO:0000256" key="3">
    <source>
        <dbReference type="ARBA" id="ARBA00022729"/>
    </source>
</evidence>
<name>A0A8J7PXQ7_9PROT</name>